<dbReference type="NCBIfam" id="NF047498">
    <property type="entry name" value="LIC_12616_fam"/>
    <property type="match status" value="1"/>
</dbReference>
<evidence type="ECO:0000313" key="1">
    <source>
        <dbReference type="EMBL" id="USS94005.1"/>
    </source>
</evidence>
<name>A0ABY5C7C3_9LACO</name>
<keyword evidence="2" id="KW-1185">Reference proteome</keyword>
<keyword evidence="1" id="KW-0614">Plasmid</keyword>
<dbReference type="RefSeq" id="WP_252780890.1">
    <property type="nucleotide sequence ID" value="NZ_CP097479.1"/>
</dbReference>
<gene>
    <name evidence="1" type="ORF">M8332_06880</name>
</gene>
<proteinExistence type="predicted"/>
<dbReference type="EMBL" id="CP097479">
    <property type="protein sequence ID" value="USS94005.1"/>
    <property type="molecule type" value="Genomic_DNA"/>
</dbReference>
<protein>
    <submittedName>
        <fullName evidence="1">Uncharacterized protein</fullName>
    </submittedName>
</protein>
<geneLocation type="plasmid" evidence="1 2">
    <name>punnamed</name>
</geneLocation>
<dbReference type="Proteomes" id="UP001057532">
    <property type="component" value="Plasmid punnamed"/>
</dbReference>
<evidence type="ECO:0000313" key="2">
    <source>
        <dbReference type="Proteomes" id="UP001057532"/>
    </source>
</evidence>
<reference evidence="1" key="1">
    <citation type="submission" date="2022-05" db="EMBL/GenBank/DDBJ databases">
        <authorList>
            <person name="Oliphant S.A."/>
            <person name="Watson-Haigh N.S."/>
            <person name="Sumby K.M."/>
            <person name="Gardner J.M."/>
            <person name="Jiranek V."/>
        </authorList>
    </citation>
    <scope>NUCLEOTIDE SEQUENCE</scope>
    <source>
        <strain evidence="1">Ru20-1</strain>
        <plasmid evidence="1">punnamed</plasmid>
    </source>
</reference>
<accession>A0ABY5C7C3</accession>
<sequence length="132" mass="15155">MPKTKDYPNGLPIVNELRQGDLPPFPYITYYMYDDGESTTFSDIDDEILDVGIYLKAYGDNQNQVKNLGAWLRKVLLTKGATDDLMKHSIVAQRPGVLPNVNQYLNADWEFQSGADYRLQVQDNFKDKTEEE</sequence>
<organism evidence="1 2">
    <name type="scientific">Fructilactobacillus ixorae</name>
    <dbReference type="NCBI Taxonomy" id="1750535"/>
    <lineage>
        <taxon>Bacteria</taxon>
        <taxon>Bacillati</taxon>
        <taxon>Bacillota</taxon>
        <taxon>Bacilli</taxon>
        <taxon>Lactobacillales</taxon>
        <taxon>Lactobacillaceae</taxon>
        <taxon>Fructilactobacillus</taxon>
    </lineage>
</organism>